<dbReference type="FunFam" id="1.10.10.1460:FF:000001">
    <property type="entry name" value="DNA replication regulator Sld2"/>
    <property type="match status" value="1"/>
</dbReference>
<organism evidence="10 11">
    <name type="scientific">Cladosporium halotolerans</name>
    <dbReference type="NCBI Taxonomy" id="1052096"/>
    <lineage>
        <taxon>Eukaryota</taxon>
        <taxon>Fungi</taxon>
        <taxon>Dikarya</taxon>
        <taxon>Ascomycota</taxon>
        <taxon>Pezizomycotina</taxon>
        <taxon>Dothideomycetes</taxon>
        <taxon>Dothideomycetidae</taxon>
        <taxon>Cladosporiales</taxon>
        <taxon>Cladosporiaceae</taxon>
        <taxon>Cladosporium</taxon>
    </lineage>
</organism>
<dbReference type="AlphaFoldDB" id="A0AB34KLS3"/>
<comment type="subcellular location">
    <subcellularLocation>
        <location evidence="1 8">Nucleus</location>
    </subcellularLocation>
</comment>
<feature type="compositionally biased region" description="Basic and acidic residues" evidence="9">
    <location>
        <begin position="94"/>
        <end position="111"/>
    </location>
</feature>
<evidence type="ECO:0000256" key="2">
    <source>
        <dbReference type="ARBA" id="ARBA00007276"/>
    </source>
</evidence>
<evidence type="ECO:0000313" key="11">
    <source>
        <dbReference type="Proteomes" id="UP000803884"/>
    </source>
</evidence>
<dbReference type="Gene3D" id="1.10.10.1460">
    <property type="match status" value="1"/>
</dbReference>
<dbReference type="Pfam" id="PF11719">
    <property type="entry name" value="Drc1-Sld2"/>
    <property type="match status" value="1"/>
</dbReference>
<proteinExistence type="inferred from homology"/>
<dbReference type="PANTHER" id="PTHR28124">
    <property type="entry name" value="DNA REPLICATION REGULATOR SLD2"/>
    <property type="match status" value="1"/>
</dbReference>
<evidence type="ECO:0000256" key="3">
    <source>
        <dbReference type="ARBA" id="ARBA00018363"/>
    </source>
</evidence>
<feature type="compositionally biased region" description="Polar residues" evidence="9">
    <location>
        <begin position="141"/>
        <end position="152"/>
    </location>
</feature>
<evidence type="ECO:0000256" key="1">
    <source>
        <dbReference type="ARBA" id="ARBA00004123"/>
    </source>
</evidence>
<dbReference type="GO" id="GO:0031261">
    <property type="term" value="C:DNA replication preinitiation complex"/>
    <property type="evidence" value="ECO:0007669"/>
    <property type="project" value="TreeGrafter"/>
</dbReference>
<feature type="compositionally biased region" description="Polar residues" evidence="9">
    <location>
        <begin position="378"/>
        <end position="388"/>
    </location>
</feature>
<comment type="caution">
    <text evidence="10">The sequence shown here is derived from an EMBL/GenBank/DDBJ whole genome shotgun (WGS) entry which is preliminary data.</text>
</comment>
<feature type="compositionally biased region" description="Basic and acidic residues" evidence="9">
    <location>
        <begin position="53"/>
        <end position="81"/>
    </location>
</feature>
<dbReference type="GO" id="GO:0003697">
    <property type="term" value="F:single-stranded DNA binding"/>
    <property type="evidence" value="ECO:0007669"/>
    <property type="project" value="TreeGrafter"/>
</dbReference>
<dbReference type="EMBL" id="JAAQHG020000016">
    <property type="protein sequence ID" value="KAL1586058.1"/>
    <property type="molecule type" value="Genomic_DNA"/>
</dbReference>
<feature type="compositionally biased region" description="Basic residues" evidence="9">
    <location>
        <begin position="331"/>
        <end position="355"/>
    </location>
</feature>
<sequence length="434" mass="48533">MEAELGILRSELKDWEKNFQTENGGRKPTREDIKSNAAIAAKYKQFNALRLPEASKRPIETPKKSTRRRDIPDNALRERSHNASATTPQKRQPKIVEEVQEHVLSPVKEEQPTPAFIRSALGPTPQRDGHVLGIFDMLPNATPSKRSPSPTAENGDAVHATPSKGSSHTRDSALSRTPQSSGKRYFLDSFMTTPGKRKREDDEVGTPSSSKKLFATPSFLRRVSHPVAPIDEEEAGGLAMPPPRRKPLARSFSAIIQELRNQEEERMDDEWDVLNELEAEEHGEVPAKKKPEQVLVEDSQGVEMPLGPDQAPEESESEEEEVLGANGLPRKPYKKRGQKRTTRRANLKPVLHKPKKAAELEQKDHSDDEEEAVAETQLDGQSITSAPQDGSFKEAEKSTNPVKKVAQKVSQNFRRLKIKNKNSKANGRGRFGRR</sequence>
<feature type="compositionally biased region" description="Acidic residues" evidence="9">
    <location>
        <begin position="265"/>
        <end position="279"/>
    </location>
</feature>
<dbReference type="PANTHER" id="PTHR28124:SF1">
    <property type="entry name" value="DNA REPLICATION REGULATOR SLD2"/>
    <property type="match status" value="1"/>
</dbReference>
<comment type="similarity">
    <text evidence="2 8">Belongs to the SLD2 family.</text>
</comment>
<comment type="function">
    <text evidence="7 8">Has a role in the initiation of DNA replication. Required at S-phase checkpoint.</text>
</comment>
<dbReference type="GO" id="GO:0003688">
    <property type="term" value="F:DNA replication origin binding"/>
    <property type="evidence" value="ECO:0007669"/>
    <property type="project" value="TreeGrafter"/>
</dbReference>
<dbReference type="GO" id="GO:0006270">
    <property type="term" value="P:DNA replication initiation"/>
    <property type="evidence" value="ECO:0007669"/>
    <property type="project" value="UniProtKB-UniRule"/>
</dbReference>
<evidence type="ECO:0000256" key="5">
    <source>
        <dbReference type="ARBA" id="ARBA00023242"/>
    </source>
</evidence>
<feature type="compositionally biased region" description="Basic and acidic residues" evidence="9">
    <location>
        <begin position="280"/>
        <end position="292"/>
    </location>
</feature>
<feature type="region of interest" description="Disordered" evidence="9">
    <location>
        <begin position="259"/>
        <end position="434"/>
    </location>
</feature>
<keyword evidence="5 8" id="KW-0539">Nucleus</keyword>
<keyword evidence="6 8" id="KW-0131">Cell cycle</keyword>
<keyword evidence="4 8" id="KW-0235">DNA replication</keyword>
<feature type="compositionally biased region" description="Acidic residues" evidence="9">
    <location>
        <begin position="311"/>
        <end position="322"/>
    </location>
</feature>
<protein>
    <recommendedName>
        <fullName evidence="3 8">DNA replication regulator SLD2</fullName>
    </recommendedName>
</protein>
<dbReference type="InterPro" id="IPR021110">
    <property type="entry name" value="DNA_rep_checkpnt_protein"/>
</dbReference>
<dbReference type="GO" id="GO:1902977">
    <property type="term" value="P:mitotic DNA replication preinitiation complex assembly"/>
    <property type="evidence" value="ECO:0007669"/>
    <property type="project" value="TreeGrafter"/>
</dbReference>
<feature type="region of interest" description="Disordered" evidence="9">
    <location>
        <begin position="232"/>
        <end position="251"/>
    </location>
</feature>
<dbReference type="GeneID" id="96006312"/>
<reference evidence="10 11" key="1">
    <citation type="journal article" date="2020" name="Microbiol. Resour. Announc.">
        <title>Draft Genome Sequence of a Cladosporium Species Isolated from the Mesophotic Ascidian Didemnum maculosum.</title>
        <authorList>
            <person name="Gioti A."/>
            <person name="Siaperas R."/>
            <person name="Nikolaivits E."/>
            <person name="Le Goff G."/>
            <person name="Ouazzani J."/>
            <person name="Kotoulas G."/>
            <person name="Topakas E."/>
        </authorList>
    </citation>
    <scope>NUCLEOTIDE SEQUENCE [LARGE SCALE GENOMIC DNA]</scope>
    <source>
        <strain evidence="10 11">TM138-S3</strain>
    </source>
</reference>
<name>A0AB34KLS3_9PEZI</name>
<evidence type="ECO:0000313" key="10">
    <source>
        <dbReference type="EMBL" id="KAL1586058.1"/>
    </source>
</evidence>
<keyword evidence="11" id="KW-1185">Reference proteome</keyword>
<dbReference type="RefSeq" id="XP_069229163.1">
    <property type="nucleotide sequence ID" value="XM_069373474.1"/>
</dbReference>
<evidence type="ECO:0000256" key="6">
    <source>
        <dbReference type="ARBA" id="ARBA00023306"/>
    </source>
</evidence>
<dbReference type="Proteomes" id="UP000803884">
    <property type="component" value="Unassembled WGS sequence"/>
</dbReference>
<dbReference type="InterPro" id="IPR040203">
    <property type="entry name" value="Sld2"/>
</dbReference>
<evidence type="ECO:0000256" key="8">
    <source>
        <dbReference type="RuleBase" id="RU367067"/>
    </source>
</evidence>
<feature type="region of interest" description="Disordered" evidence="9">
    <location>
        <begin position="52"/>
        <end position="217"/>
    </location>
</feature>
<accession>A0AB34KLS3</accession>
<gene>
    <name evidence="10" type="ORF">WHR41_04868</name>
</gene>
<dbReference type="GO" id="GO:0000727">
    <property type="term" value="P:double-strand break repair via break-induced replication"/>
    <property type="evidence" value="ECO:0007669"/>
    <property type="project" value="TreeGrafter"/>
</dbReference>
<evidence type="ECO:0000256" key="7">
    <source>
        <dbReference type="ARBA" id="ARBA00025253"/>
    </source>
</evidence>
<feature type="compositionally biased region" description="Basic and acidic residues" evidence="9">
    <location>
        <begin position="356"/>
        <end position="366"/>
    </location>
</feature>
<dbReference type="CDD" id="cd22289">
    <property type="entry name" value="RecQL4_SLD2_NTD"/>
    <property type="match status" value="1"/>
</dbReference>
<evidence type="ECO:0000256" key="4">
    <source>
        <dbReference type="ARBA" id="ARBA00022705"/>
    </source>
</evidence>
<evidence type="ECO:0000256" key="9">
    <source>
        <dbReference type="SAM" id="MobiDB-lite"/>
    </source>
</evidence>